<evidence type="ECO:0008006" key="3">
    <source>
        <dbReference type="Google" id="ProtNLM"/>
    </source>
</evidence>
<dbReference type="AlphaFoldDB" id="A0A1T5DVR3"/>
<sequence>MIVPQESINQYIPHRDPFIMIGSLVSATAERFESEFLIKENNVLVEGGRLTESGLLENIAQTCAASFGFLDREEAGEPKIGFIGAMTKVEVYELPPVNSTIRTIVVPLHQLGNIYLVKGESFREGRILLGCEMKIVVTQ</sequence>
<protein>
    <recommendedName>
        <fullName evidence="3">3-hydroxymyristoyl/3-hydroxydecanoyl-(Acyl carrier protein) dehydratase</fullName>
    </recommendedName>
</protein>
<dbReference type="Proteomes" id="UP000190897">
    <property type="component" value="Unassembled WGS sequence"/>
</dbReference>
<dbReference type="EMBL" id="FUZA01000002">
    <property type="protein sequence ID" value="SKB75797.1"/>
    <property type="molecule type" value="Genomic_DNA"/>
</dbReference>
<dbReference type="Gene3D" id="3.10.129.10">
    <property type="entry name" value="Hotdog Thioesterase"/>
    <property type="match status" value="1"/>
</dbReference>
<proteinExistence type="predicted"/>
<dbReference type="OrthoDB" id="826697at2"/>
<accession>A0A1T5DVR3</accession>
<evidence type="ECO:0000313" key="1">
    <source>
        <dbReference type="EMBL" id="SKB75797.1"/>
    </source>
</evidence>
<organism evidence="1 2">
    <name type="scientific">Dyadobacter psychrophilus</name>
    <dbReference type="NCBI Taxonomy" id="651661"/>
    <lineage>
        <taxon>Bacteria</taxon>
        <taxon>Pseudomonadati</taxon>
        <taxon>Bacteroidota</taxon>
        <taxon>Cytophagia</taxon>
        <taxon>Cytophagales</taxon>
        <taxon>Spirosomataceae</taxon>
        <taxon>Dyadobacter</taxon>
    </lineage>
</organism>
<dbReference type="SUPFAM" id="SSF54637">
    <property type="entry name" value="Thioesterase/thiol ester dehydrase-isomerase"/>
    <property type="match status" value="1"/>
</dbReference>
<name>A0A1T5DVR3_9BACT</name>
<reference evidence="2" key="1">
    <citation type="submission" date="2017-02" db="EMBL/GenBank/DDBJ databases">
        <authorList>
            <person name="Varghese N."/>
            <person name="Submissions S."/>
        </authorList>
    </citation>
    <scope>NUCLEOTIDE SEQUENCE [LARGE SCALE GENOMIC DNA]</scope>
    <source>
        <strain evidence="2">DSM 22270</strain>
    </source>
</reference>
<dbReference type="InterPro" id="IPR029069">
    <property type="entry name" value="HotDog_dom_sf"/>
</dbReference>
<dbReference type="STRING" id="651661.SAMN05660293_01945"/>
<dbReference type="InterPro" id="IPR016776">
    <property type="entry name" value="ApeP-like_dehydratase"/>
</dbReference>
<dbReference type="RefSeq" id="WP_082214477.1">
    <property type="nucleotide sequence ID" value="NZ_FUZA01000002.1"/>
</dbReference>
<keyword evidence="2" id="KW-1185">Reference proteome</keyword>
<evidence type="ECO:0000313" key="2">
    <source>
        <dbReference type="Proteomes" id="UP000190897"/>
    </source>
</evidence>
<gene>
    <name evidence="1" type="ORF">SAMN05660293_01945</name>
</gene>
<dbReference type="Pfam" id="PF22817">
    <property type="entry name" value="ApeP-like"/>
    <property type="match status" value="1"/>
</dbReference>